<keyword evidence="2" id="KW-1185">Reference proteome</keyword>
<sequence>MTVKGLRKERGRGRLTTEIIANKEYTTVAAIEEMRRLCRALAKELALSGGTNTGKKDGSLMQRAAGTSKMAEGDIALAALDLTLQRLKSNSRPILLRSTRQRASATVTRIK</sequence>
<organism evidence="1 2">
    <name type="scientific">Mesorhizobium abyssinicae</name>
    <dbReference type="NCBI Taxonomy" id="1209958"/>
    <lineage>
        <taxon>Bacteria</taxon>
        <taxon>Pseudomonadati</taxon>
        <taxon>Pseudomonadota</taxon>
        <taxon>Alphaproteobacteria</taxon>
        <taxon>Hyphomicrobiales</taxon>
        <taxon>Phyllobacteriaceae</taxon>
        <taxon>Mesorhizobium</taxon>
    </lineage>
</organism>
<reference evidence="1 2" key="1">
    <citation type="submission" date="2023-08" db="EMBL/GenBank/DDBJ databases">
        <title>Implementing the SeqCode for naming new Mesorhizobium species isolated from Vachellia karroo root nodules.</title>
        <authorList>
            <person name="Van Lill M."/>
        </authorList>
    </citation>
    <scope>NUCLEOTIDE SEQUENCE [LARGE SCALE GENOMIC DNA]</scope>
    <source>
        <strain evidence="1 2">VK4B</strain>
    </source>
</reference>
<proteinExistence type="predicted"/>
<dbReference type="Proteomes" id="UP001276564">
    <property type="component" value="Unassembled WGS sequence"/>
</dbReference>
<dbReference type="RefSeq" id="WP_127310387.1">
    <property type="nucleotide sequence ID" value="NZ_JAVIIP010000007.1"/>
</dbReference>
<comment type="caution">
    <text evidence="1">The sequence shown here is derived from an EMBL/GenBank/DDBJ whole genome shotgun (WGS) entry which is preliminary data.</text>
</comment>
<evidence type="ECO:0000313" key="2">
    <source>
        <dbReference type="Proteomes" id="UP001276564"/>
    </source>
</evidence>
<name>A0ABU5AP48_9HYPH</name>
<protein>
    <submittedName>
        <fullName evidence="1">Excisionase</fullName>
    </submittedName>
</protein>
<gene>
    <name evidence="1" type="ORF">RFM23_15435</name>
</gene>
<evidence type="ECO:0000313" key="1">
    <source>
        <dbReference type="EMBL" id="MDX8539012.1"/>
    </source>
</evidence>
<dbReference type="EMBL" id="JAVIIP010000007">
    <property type="protein sequence ID" value="MDX8539012.1"/>
    <property type="molecule type" value="Genomic_DNA"/>
</dbReference>
<accession>A0ABU5AP48</accession>